<name>A0AAF0I760_9ENTE</name>
<evidence type="ECO:0000313" key="3">
    <source>
        <dbReference type="EMBL" id="WEG73125.1"/>
    </source>
</evidence>
<dbReference type="PANTHER" id="PTHR43861">
    <property type="entry name" value="TRANS-ACONITATE 2-METHYLTRANSFERASE-RELATED"/>
    <property type="match status" value="1"/>
</dbReference>
<dbReference type="InterPro" id="IPR025714">
    <property type="entry name" value="Methyltranfer_dom"/>
</dbReference>
<keyword evidence="4" id="KW-1185">Reference proteome</keyword>
<organism evidence="3 4">
    <name type="scientific">Vagococcus intermedius</name>
    <dbReference type="NCBI Taxonomy" id="2991418"/>
    <lineage>
        <taxon>Bacteria</taxon>
        <taxon>Bacillati</taxon>
        <taxon>Bacillota</taxon>
        <taxon>Bacilli</taxon>
        <taxon>Lactobacillales</taxon>
        <taxon>Enterococcaceae</taxon>
        <taxon>Vagococcus</taxon>
    </lineage>
</organism>
<dbReference type="RefSeq" id="WP_275468929.1">
    <property type="nucleotide sequence ID" value="NZ_CP110232.1"/>
</dbReference>
<reference evidence="3" key="1">
    <citation type="submission" date="2022-10" db="EMBL/GenBank/DDBJ databases">
        <title>Vagococcus sp. isolated from poultry meat.</title>
        <authorList>
            <person name="Johansson P."/>
            <person name="Bjorkroth J."/>
        </authorList>
    </citation>
    <scope>NUCLEOTIDE SEQUENCE</scope>
    <source>
        <strain evidence="3">STAA11</strain>
    </source>
</reference>
<protein>
    <submittedName>
        <fullName evidence="3">Class I SAM-dependent methyltransferase</fullName>
    </submittedName>
</protein>
<feature type="domain" description="Methyltransferase" evidence="2">
    <location>
        <begin position="40"/>
        <end position="151"/>
    </location>
</feature>
<evidence type="ECO:0000259" key="2">
    <source>
        <dbReference type="Pfam" id="PF13847"/>
    </source>
</evidence>
<dbReference type="PANTHER" id="PTHR43861:SF3">
    <property type="entry name" value="PUTATIVE (AFU_ORTHOLOGUE AFUA_2G14390)-RELATED"/>
    <property type="match status" value="1"/>
</dbReference>
<dbReference type="CDD" id="cd02440">
    <property type="entry name" value="AdoMet_MTases"/>
    <property type="match status" value="1"/>
</dbReference>
<dbReference type="EMBL" id="CP110232">
    <property type="protein sequence ID" value="WEG73125.1"/>
    <property type="molecule type" value="Genomic_DNA"/>
</dbReference>
<keyword evidence="3" id="KW-0489">Methyltransferase</keyword>
<dbReference type="Gene3D" id="3.40.50.150">
    <property type="entry name" value="Vaccinia Virus protein VP39"/>
    <property type="match status" value="1"/>
</dbReference>
<dbReference type="Proteomes" id="UP001179647">
    <property type="component" value="Chromosome"/>
</dbReference>
<sequence>MQKSVFDTLANRYDTPERQTLAGIISSHLKPHLVGTPVGKLLDYGAGTGLVSLPLANLTNFLLLVDASQEMLTLADHKIKQLGLGQTQTLVADFTKTSPNVHADVILVSLVLLHIPETENILQAFYDCLNPGGRLMIVDFDNNPNVSHPLIHSGFNQEVLQQQLKNVGFQQINSATFHQGTALFMKQDASLFLATAYK</sequence>
<dbReference type="KEGG" id="vie:OL234_09190"/>
<evidence type="ECO:0000256" key="1">
    <source>
        <dbReference type="ARBA" id="ARBA00022679"/>
    </source>
</evidence>
<dbReference type="GO" id="GO:0032259">
    <property type="term" value="P:methylation"/>
    <property type="evidence" value="ECO:0007669"/>
    <property type="project" value="UniProtKB-KW"/>
</dbReference>
<dbReference type="SUPFAM" id="SSF53335">
    <property type="entry name" value="S-adenosyl-L-methionine-dependent methyltransferases"/>
    <property type="match status" value="1"/>
</dbReference>
<proteinExistence type="predicted"/>
<gene>
    <name evidence="3" type="ORF">OL234_09190</name>
</gene>
<dbReference type="GO" id="GO:0008168">
    <property type="term" value="F:methyltransferase activity"/>
    <property type="evidence" value="ECO:0007669"/>
    <property type="project" value="UniProtKB-KW"/>
</dbReference>
<evidence type="ECO:0000313" key="4">
    <source>
        <dbReference type="Proteomes" id="UP001179647"/>
    </source>
</evidence>
<keyword evidence="1" id="KW-0808">Transferase</keyword>
<dbReference type="Pfam" id="PF13847">
    <property type="entry name" value="Methyltransf_31"/>
    <property type="match status" value="1"/>
</dbReference>
<dbReference type="InterPro" id="IPR029063">
    <property type="entry name" value="SAM-dependent_MTases_sf"/>
</dbReference>
<accession>A0AAF0I760</accession>
<dbReference type="AlphaFoldDB" id="A0AAF0I760"/>